<dbReference type="RefSeq" id="WP_167169775.1">
    <property type="nucleotide sequence ID" value="NZ_JAAMOZ010000002.1"/>
</dbReference>
<protein>
    <submittedName>
        <fullName evidence="1">Uncharacterized protein</fullName>
    </submittedName>
</protein>
<sequence length="140" mass="14485">MEETVAIVRRLLGALASTGWPDVARRGDLFDRAGARETSTDAGAEPSHGLLDVGGQRWRWSSADGTVSELGLTLSATGPDPDALLAEVASDLRGALASELGQQGYVVGDLTVWDAQAGTVTVSIDPDEYDIGVTIASTGD</sequence>
<proteinExistence type="predicted"/>
<reference evidence="1 2" key="1">
    <citation type="submission" date="2020-02" db="EMBL/GenBank/DDBJ databases">
        <title>Sequencing the genomes of 1000 actinobacteria strains.</title>
        <authorList>
            <person name="Klenk H.-P."/>
        </authorList>
    </citation>
    <scope>NUCLEOTIDE SEQUENCE [LARGE SCALE GENOMIC DNA]</scope>
    <source>
        <strain evidence="1 2">DSM 19609</strain>
    </source>
</reference>
<gene>
    <name evidence="1" type="ORF">FB473_002777</name>
</gene>
<keyword evidence="2" id="KW-1185">Reference proteome</keyword>
<dbReference type="EMBL" id="JAAMOZ010000002">
    <property type="protein sequence ID" value="NIH58085.1"/>
    <property type="molecule type" value="Genomic_DNA"/>
</dbReference>
<accession>A0ABX0SI59</accession>
<dbReference type="Proteomes" id="UP000749311">
    <property type="component" value="Unassembled WGS sequence"/>
</dbReference>
<name>A0ABX0SI59_9ACTN</name>
<evidence type="ECO:0000313" key="2">
    <source>
        <dbReference type="Proteomes" id="UP000749311"/>
    </source>
</evidence>
<comment type="caution">
    <text evidence="1">The sequence shown here is derived from an EMBL/GenBank/DDBJ whole genome shotgun (WGS) entry which is preliminary data.</text>
</comment>
<organism evidence="1 2">
    <name type="scientific">Brooklawnia cerclae</name>
    <dbReference type="NCBI Taxonomy" id="349934"/>
    <lineage>
        <taxon>Bacteria</taxon>
        <taxon>Bacillati</taxon>
        <taxon>Actinomycetota</taxon>
        <taxon>Actinomycetes</taxon>
        <taxon>Propionibacteriales</taxon>
        <taxon>Propionibacteriaceae</taxon>
        <taxon>Brooklawnia</taxon>
    </lineage>
</organism>
<evidence type="ECO:0000313" key="1">
    <source>
        <dbReference type="EMBL" id="NIH58085.1"/>
    </source>
</evidence>